<feature type="domain" description="Virulence-associated protein E-like" evidence="1">
    <location>
        <begin position="185"/>
        <end position="357"/>
    </location>
</feature>
<sequence>MTDDINDQLADAFDDDQAEFDFAGTVDDIPSVIEEKVVAVSSRQKSLEDSERATIDEGMSEKDLSKRAKHMLRHFVLNFPVVAMLKDGSSIPKSDELNRTAFLDAVFDFGNPAYDHPVFDSFSQSIVMHDGRDFDKAWLFPIIKAMGAVGLEGQSYETVAESYKSWAIRHERNLLQDRIEAMTPEWDGVPRAEDYLIKLFRCRDTPTTRLVGKQFWLSLFNRATQPGCIAPVSIALVGGQNVGKSYFSQLISKAMIGSQNPPSVQLTFKVSERTDFLRNITGAAVVANVSEFYGFSSGDMDAIKAFTTQTTDSFGHKYMKERGVPRQWIVIMDGNDYKGFHRDDTGNRRFYPIFCNQLEDDAKGHPQWEKGQVIRADFEQGAGFDIEFWQVMSECKAWMAEQGMGGYVRFTNEVSDAVATFNSGEMAKGAGTISNEHTDTWLPRILMAAMWKVKRSKSRNEWFRASVALDHLQQIVKQASNQEFNPKALKRKMETMGFERIRELNKYHYVISALDFHQNLEDRKFEDESLLNGFSMQLKWWLMNETPKGAALASMVVATSDDMADVRSEIAEARQGIRFFEDVDSESPTGF</sequence>
<proteinExistence type="predicted"/>
<organism evidence="2 3">
    <name type="scientific">Pseudomonas phage tabernarius</name>
    <dbReference type="NCBI Taxonomy" id="2048978"/>
    <lineage>
        <taxon>Viruses</taxon>
        <taxon>Duplodnaviria</taxon>
        <taxon>Heunggongvirae</taxon>
        <taxon>Uroviricota</taxon>
        <taxon>Caudoviricetes</taxon>
        <taxon>Lindbergviridae</taxon>
        <taxon>Tabernariusvirus</taxon>
        <taxon>Tabernariusvirus tabernarius</taxon>
    </lineage>
</organism>
<dbReference type="OrthoDB" id="1307at10239"/>
<reference evidence="2 3" key="1">
    <citation type="submission" date="2017-09" db="EMBL/GenBank/DDBJ databases">
        <authorList>
            <person name="Ehlers B."/>
            <person name="Leendertz F.H."/>
        </authorList>
    </citation>
    <scope>NUCLEOTIDE SEQUENCE [LARGE SCALE GENOMIC DNA]</scope>
</reference>
<dbReference type="PANTHER" id="PTHR34985">
    <property type="entry name" value="SLR0554 PROTEIN"/>
    <property type="match status" value="1"/>
</dbReference>
<dbReference type="Proteomes" id="UP000241090">
    <property type="component" value="Segment"/>
</dbReference>
<dbReference type="PANTHER" id="PTHR34985:SF1">
    <property type="entry name" value="SLR0554 PROTEIN"/>
    <property type="match status" value="1"/>
</dbReference>
<accession>A0A2H4P6X0</accession>
<gene>
    <name evidence="2" type="ORF">CNR33_00087</name>
</gene>
<dbReference type="EMBL" id="MG018926">
    <property type="protein sequence ID" value="ATW57933.1"/>
    <property type="molecule type" value="Genomic_DNA"/>
</dbReference>
<dbReference type="Pfam" id="PF05272">
    <property type="entry name" value="VapE-like_dom"/>
    <property type="match status" value="1"/>
</dbReference>
<evidence type="ECO:0000313" key="3">
    <source>
        <dbReference type="Proteomes" id="UP000241090"/>
    </source>
</evidence>
<keyword evidence="3" id="KW-1185">Reference proteome</keyword>
<protein>
    <submittedName>
        <fullName evidence="2">Putative DNA primase</fullName>
    </submittedName>
</protein>
<evidence type="ECO:0000259" key="1">
    <source>
        <dbReference type="Pfam" id="PF05272"/>
    </source>
</evidence>
<name>A0A2H4P6X0_9CAUD</name>
<dbReference type="InterPro" id="IPR007936">
    <property type="entry name" value="VapE-like_dom"/>
</dbReference>
<evidence type="ECO:0000313" key="2">
    <source>
        <dbReference type="EMBL" id="ATW57933.1"/>
    </source>
</evidence>